<dbReference type="EMBL" id="GGEC01072291">
    <property type="protein sequence ID" value="MBX52775.1"/>
    <property type="molecule type" value="Transcribed_RNA"/>
</dbReference>
<sequence length="25" mass="3017">MHHVQTEMCNRLNSSALDHKYDKMQ</sequence>
<reference evidence="2" key="1">
    <citation type="submission" date="2018-02" db="EMBL/GenBank/DDBJ databases">
        <title>Rhizophora mucronata_Transcriptome.</title>
        <authorList>
            <person name="Meera S.P."/>
            <person name="Sreeshan A."/>
            <person name="Augustine A."/>
        </authorList>
    </citation>
    <scope>NUCLEOTIDE SEQUENCE</scope>
    <source>
        <tissue evidence="2">Leaf</tissue>
    </source>
</reference>
<protein>
    <submittedName>
        <fullName evidence="2">Uncharacterized protein</fullName>
    </submittedName>
</protein>
<proteinExistence type="predicted"/>
<organism evidence="2">
    <name type="scientific">Rhizophora mucronata</name>
    <name type="common">Asiatic mangrove</name>
    <dbReference type="NCBI Taxonomy" id="61149"/>
    <lineage>
        <taxon>Eukaryota</taxon>
        <taxon>Viridiplantae</taxon>
        <taxon>Streptophyta</taxon>
        <taxon>Embryophyta</taxon>
        <taxon>Tracheophyta</taxon>
        <taxon>Spermatophyta</taxon>
        <taxon>Magnoliopsida</taxon>
        <taxon>eudicotyledons</taxon>
        <taxon>Gunneridae</taxon>
        <taxon>Pentapetalae</taxon>
        <taxon>rosids</taxon>
        <taxon>fabids</taxon>
        <taxon>Malpighiales</taxon>
        <taxon>Rhizophoraceae</taxon>
        <taxon>Rhizophora</taxon>
    </lineage>
</organism>
<dbReference type="AlphaFoldDB" id="A0A2P2PDH5"/>
<feature type="region of interest" description="Disordered" evidence="1">
    <location>
        <begin position="1"/>
        <end position="25"/>
    </location>
</feature>
<evidence type="ECO:0000256" key="1">
    <source>
        <dbReference type="SAM" id="MobiDB-lite"/>
    </source>
</evidence>
<name>A0A2P2PDH5_RHIMU</name>
<feature type="compositionally biased region" description="Polar residues" evidence="1">
    <location>
        <begin position="7"/>
        <end position="16"/>
    </location>
</feature>
<evidence type="ECO:0000313" key="2">
    <source>
        <dbReference type="EMBL" id="MBX52775.1"/>
    </source>
</evidence>
<accession>A0A2P2PDH5</accession>